<feature type="compositionally biased region" description="Low complexity" evidence="4">
    <location>
        <begin position="45"/>
        <end position="54"/>
    </location>
</feature>
<dbReference type="FunFam" id="1.10.10.2830:FF:000001">
    <property type="entry name" value="Chromosome partitioning protein ParB"/>
    <property type="match status" value="1"/>
</dbReference>
<gene>
    <name evidence="6" type="primary">parB</name>
    <name evidence="6" type="ORF">LEUCIP111803_02175</name>
</gene>
<dbReference type="PANTHER" id="PTHR33375">
    <property type="entry name" value="CHROMOSOME-PARTITIONING PROTEIN PARB-RELATED"/>
    <property type="match status" value="1"/>
</dbReference>
<name>A0A916K1Q9_9MICO</name>
<evidence type="ECO:0000259" key="5">
    <source>
        <dbReference type="SMART" id="SM00470"/>
    </source>
</evidence>
<dbReference type="GO" id="GO:0005694">
    <property type="term" value="C:chromosome"/>
    <property type="evidence" value="ECO:0007669"/>
    <property type="project" value="TreeGrafter"/>
</dbReference>
<feature type="region of interest" description="Disordered" evidence="4">
    <location>
        <begin position="31"/>
        <end position="54"/>
    </location>
</feature>
<dbReference type="GO" id="GO:0003677">
    <property type="term" value="F:DNA binding"/>
    <property type="evidence" value="ECO:0007669"/>
    <property type="project" value="UniProtKB-KW"/>
</dbReference>
<dbReference type="RefSeq" id="WP_218116109.1">
    <property type="nucleotide sequence ID" value="NZ_CAJVAP010000030.1"/>
</dbReference>
<dbReference type="InterPro" id="IPR057240">
    <property type="entry name" value="ParB_dimer_C"/>
</dbReference>
<dbReference type="InterPro" id="IPR004437">
    <property type="entry name" value="ParB/RepB/Spo0J"/>
</dbReference>
<evidence type="ECO:0000256" key="1">
    <source>
        <dbReference type="ARBA" id="ARBA00006295"/>
    </source>
</evidence>
<dbReference type="AlphaFoldDB" id="A0A916K1Q9"/>
<keyword evidence="7" id="KW-1185">Reference proteome</keyword>
<dbReference type="InterPro" id="IPR050336">
    <property type="entry name" value="Chromosome_partition/occlusion"/>
</dbReference>
<evidence type="ECO:0000256" key="2">
    <source>
        <dbReference type="ARBA" id="ARBA00022829"/>
    </source>
</evidence>
<dbReference type="InterPro" id="IPR041468">
    <property type="entry name" value="HTH_ParB/Spo0J"/>
</dbReference>
<keyword evidence="3" id="KW-0238">DNA-binding</keyword>
<dbReference type="Proteomes" id="UP000693892">
    <property type="component" value="Unassembled WGS sequence"/>
</dbReference>
<dbReference type="Pfam" id="PF02195">
    <property type="entry name" value="ParB_N"/>
    <property type="match status" value="1"/>
</dbReference>
<organism evidence="6 7">
    <name type="scientific">Leucobacter soli</name>
    <dbReference type="NCBI Taxonomy" id="2812850"/>
    <lineage>
        <taxon>Bacteria</taxon>
        <taxon>Bacillati</taxon>
        <taxon>Actinomycetota</taxon>
        <taxon>Actinomycetes</taxon>
        <taxon>Micrococcales</taxon>
        <taxon>Microbacteriaceae</taxon>
        <taxon>Leucobacter</taxon>
    </lineage>
</organism>
<evidence type="ECO:0000313" key="6">
    <source>
        <dbReference type="EMBL" id="CAG7618154.1"/>
    </source>
</evidence>
<keyword evidence="2" id="KW-0159">Chromosome partition</keyword>
<dbReference type="FunFam" id="3.90.1530.30:FF:000001">
    <property type="entry name" value="Chromosome partitioning protein ParB"/>
    <property type="match status" value="1"/>
</dbReference>
<protein>
    <submittedName>
        <fullName evidence="6">Chromosome-partitioning protein ParB</fullName>
    </submittedName>
</protein>
<dbReference type="Pfam" id="PF23552">
    <property type="entry name" value="ParB_C"/>
    <property type="match status" value="1"/>
</dbReference>
<dbReference type="GO" id="GO:0045881">
    <property type="term" value="P:positive regulation of sporulation resulting in formation of a cellular spore"/>
    <property type="evidence" value="ECO:0007669"/>
    <property type="project" value="TreeGrafter"/>
</dbReference>
<dbReference type="InterPro" id="IPR003115">
    <property type="entry name" value="ParB_N"/>
</dbReference>
<feature type="domain" description="ParB-like N-terminal" evidence="5">
    <location>
        <begin position="74"/>
        <end position="170"/>
    </location>
</feature>
<feature type="compositionally biased region" description="Basic and acidic residues" evidence="4">
    <location>
        <begin position="34"/>
        <end position="44"/>
    </location>
</feature>
<accession>A0A916K1Q9</accession>
<evidence type="ECO:0000313" key="7">
    <source>
        <dbReference type="Proteomes" id="UP000693892"/>
    </source>
</evidence>
<dbReference type="PANTHER" id="PTHR33375:SF1">
    <property type="entry name" value="CHROMOSOME-PARTITIONING PROTEIN PARB-RELATED"/>
    <property type="match status" value="1"/>
</dbReference>
<sequence>MATKKRSGLGRGIGALIPQTEGDRPVDVFFSSAEAKDTEAKDAGRNGSAAAAAADTADSAADAGLAEVPGATLTRLPLADIVPNRAQPRTEFDEEALEELTHSIREFGVFQPVVVREIEPGAGEGAPRYELIMGERRFRASRRAGLTEIPAIIRSTADEHMLRDALLENLHRAQLNPLEEASAYQQLLADFGITQEQLAARIGRSRPQISNTIRLLKLPEPVQARVAAGVLSAGHARAILSLDGDGSAMQRLADKIVNEGLSVRDAEAAAGALPKAMLRNRARAGGVQAQLDEIAERLGDRFSTRVSVKLGAKKGQITVDFATVQDLKRILAELGDPGFN</sequence>
<comment type="caution">
    <text evidence="6">The sequence shown here is derived from an EMBL/GenBank/DDBJ whole genome shotgun (WGS) entry which is preliminary data.</text>
</comment>
<reference evidence="6" key="1">
    <citation type="submission" date="2021-06" db="EMBL/GenBank/DDBJ databases">
        <authorList>
            <person name="Criscuolo A."/>
        </authorList>
    </citation>
    <scope>NUCLEOTIDE SEQUENCE</scope>
    <source>
        <strain evidence="6">CIP111803</strain>
    </source>
</reference>
<dbReference type="SMART" id="SM00470">
    <property type="entry name" value="ParB"/>
    <property type="match status" value="1"/>
</dbReference>
<dbReference type="NCBIfam" id="TIGR00180">
    <property type="entry name" value="parB_part"/>
    <property type="match status" value="1"/>
</dbReference>
<dbReference type="EMBL" id="CAJVAP010000030">
    <property type="protein sequence ID" value="CAG7618154.1"/>
    <property type="molecule type" value="Genomic_DNA"/>
</dbReference>
<evidence type="ECO:0000256" key="3">
    <source>
        <dbReference type="ARBA" id="ARBA00023125"/>
    </source>
</evidence>
<proteinExistence type="inferred from homology"/>
<dbReference type="Pfam" id="PF17762">
    <property type="entry name" value="HTH_ParB"/>
    <property type="match status" value="1"/>
</dbReference>
<comment type="similarity">
    <text evidence="1">Belongs to the ParB family.</text>
</comment>
<evidence type="ECO:0000256" key="4">
    <source>
        <dbReference type="SAM" id="MobiDB-lite"/>
    </source>
</evidence>
<dbReference type="CDD" id="cd16393">
    <property type="entry name" value="SPO0J_N"/>
    <property type="match status" value="1"/>
</dbReference>
<dbReference type="GO" id="GO:0007059">
    <property type="term" value="P:chromosome segregation"/>
    <property type="evidence" value="ECO:0007669"/>
    <property type="project" value="UniProtKB-KW"/>
</dbReference>